<reference evidence="1" key="1">
    <citation type="submission" date="2018-10" db="EMBL/GenBank/DDBJ databases">
        <title>Hidden diversity of soil giant viruses.</title>
        <authorList>
            <person name="Schulz F."/>
            <person name="Alteio L."/>
            <person name="Goudeau D."/>
            <person name="Ryan E.M."/>
            <person name="Malmstrom R.R."/>
            <person name="Blanchard J."/>
            <person name="Woyke T."/>
        </authorList>
    </citation>
    <scope>NUCLEOTIDE SEQUENCE</scope>
    <source>
        <strain evidence="1">FNV1</strain>
    </source>
</reference>
<feature type="non-terminal residue" evidence="1">
    <location>
        <position position="1"/>
    </location>
</feature>
<organism evidence="1">
    <name type="scientific">Faunusvirus sp</name>
    <dbReference type="NCBI Taxonomy" id="2487766"/>
    <lineage>
        <taxon>Viruses</taxon>
        <taxon>Varidnaviria</taxon>
        <taxon>Bamfordvirae</taxon>
        <taxon>Nucleocytoviricota</taxon>
        <taxon>Megaviricetes</taxon>
        <taxon>Imitervirales</taxon>
        <taxon>Mimiviridae</taxon>
    </lineage>
</organism>
<protein>
    <submittedName>
        <fullName evidence="1">Uncharacterized protein</fullName>
    </submittedName>
</protein>
<proteinExistence type="predicted"/>
<sequence>IITSLNKVGNATTSLNNALTTNTVTVNQSAAIKSLTVTGNVSLQPAASLLEGSDTFTPGTVTIGTAEGGSLTTMYNDTTLQTGSLHISVGSFAVDTGGIHSTSDIVSSQAVHCDVTGGFTYNNITTQSNSSGSAVAGWGGSAGVGPKAGTVFFTGMATLGSGLSQAFQISNLTSGSNIGMATMYHSLLSAGAYFHISNIVYTPGNYITITIINSGTVTSGVYSVTFSFMLYN</sequence>
<accession>A0A3G5A2C5</accession>
<dbReference type="EMBL" id="MK072163">
    <property type="protein sequence ID" value="AYV79639.1"/>
    <property type="molecule type" value="Genomic_DNA"/>
</dbReference>
<gene>
    <name evidence="1" type="ORF">Faunusvirus32_1</name>
</gene>
<evidence type="ECO:0000313" key="1">
    <source>
        <dbReference type="EMBL" id="AYV79639.1"/>
    </source>
</evidence>
<name>A0A3G5A2C5_9VIRU</name>